<dbReference type="EMBL" id="KZ502155">
    <property type="protein sequence ID" value="PKU82800.1"/>
    <property type="molecule type" value="Genomic_DNA"/>
</dbReference>
<dbReference type="STRING" id="906689.A0A2I0X4G9"/>
<reference evidence="1 2" key="1">
    <citation type="journal article" date="2016" name="Sci. Rep.">
        <title>The Dendrobium catenatum Lindl. genome sequence provides insights into polysaccharide synthase, floral development and adaptive evolution.</title>
        <authorList>
            <person name="Zhang G.Q."/>
            <person name="Xu Q."/>
            <person name="Bian C."/>
            <person name="Tsai W.C."/>
            <person name="Yeh C.M."/>
            <person name="Liu K.W."/>
            <person name="Yoshida K."/>
            <person name="Zhang L.S."/>
            <person name="Chang S.B."/>
            <person name="Chen F."/>
            <person name="Shi Y."/>
            <person name="Su Y.Y."/>
            <person name="Zhang Y.Q."/>
            <person name="Chen L.J."/>
            <person name="Yin Y."/>
            <person name="Lin M."/>
            <person name="Huang H."/>
            <person name="Deng H."/>
            <person name="Wang Z.W."/>
            <person name="Zhu S.L."/>
            <person name="Zhao X."/>
            <person name="Deng C."/>
            <person name="Niu S.C."/>
            <person name="Huang J."/>
            <person name="Wang M."/>
            <person name="Liu G.H."/>
            <person name="Yang H.J."/>
            <person name="Xiao X.J."/>
            <person name="Hsiao Y.Y."/>
            <person name="Wu W.L."/>
            <person name="Chen Y.Y."/>
            <person name="Mitsuda N."/>
            <person name="Ohme-Takagi M."/>
            <person name="Luo Y.B."/>
            <person name="Van de Peer Y."/>
            <person name="Liu Z.J."/>
        </authorList>
    </citation>
    <scope>NUCLEOTIDE SEQUENCE [LARGE SCALE GENOMIC DNA]</scope>
    <source>
        <tissue evidence="1">The whole plant</tissue>
    </source>
</reference>
<evidence type="ECO:0008006" key="3">
    <source>
        <dbReference type="Google" id="ProtNLM"/>
    </source>
</evidence>
<dbReference type="PANTHER" id="PTHR46890:SF1">
    <property type="entry name" value="REVERSE TRANSCRIPTASE DOMAIN-CONTAINING PROTEIN"/>
    <property type="match status" value="1"/>
</dbReference>
<accession>A0A2I0X4G9</accession>
<dbReference type="Proteomes" id="UP000233837">
    <property type="component" value="Unassembled WGS sequence"/>
</dbReference>
<name>A0A2I0X4G9_9ASPA</name>
<reference evidence="1 2" key="2">
    <citation type="journal article" date="2017" name="Nature">
        <title>The Apostasia genome and the evolution of orchids.</title>
        <authorList>
            <person name="Zhang G.Q."/>
            <person name="Liu K.W."/>
            <person name="Li Z."/>
            <person name="Lohaus R."/>
            <person name="Hsiao Y.Y."/>
            <person name="Niu S.C."/>
            <person name="Wang J.Y."/>
            <person name="Lin Y.C."/>
            <person name="Xu Q."/>
            <person name="Chen L.J."/>
            <person name="Yoshida K."/>
            <person name="Fujiwara S."/>
            <person name="Wang Z.W."/>
            <person name="Zhang Y.Q."/>
            <person name="Mitsuda N."/>
            <person name="Wang M."/>
            <person name="Liu G.H."/>
            <person name="Pecoraro L."/>
            <person name="Huang H.X."/>
            <person name="Xiao X.J."/>
            <person name="Lin M."/>
            <person name="Wu X.Y."/>
            <person name="Wu W.L."/>
            <person name="Chen Y.Y."/>
            <person name="Chang S.B."/>
            <person name="Sakamoto S."/>
            <person name="Ohme-Takagi M."/>
            <person name="Yagi M."/>
            <person name="Zeng S.J."/>
            <person name="Shen C.Y."/>
            <person name="Yeh C.M."/>
            <person name="Luo Y.B."/>
            <person name="Tsai W.C."/>
            <person name="Van de Peer Y."/>
            <person name="Liu Z.J."/>
        </authorList>
    </citation>
    <scope>NUCLEOTIDE SEQUENCE [LARGE SCALE GENOMIC DNA]</scope>
    <source>
        <tissue evidence="1">The whole plant</tissue>
    </source>
</reference>
<gene>
    <name evidence="1" type="ORF">MA16_Dca006098</name>
</gene>
<evidence type="ECO:0000313" key="1">
    <source>
        <dbReference type="EMBL" id="PKU82800.1"/>
    </source>
</evidence>
<keyword evidence="2" id="KW-1185">Reference proteome</keyword>
<dbReference type="InterPro" id="IPR052343">
    <property type="entry name" value="Retrotransposon-Effector_Assoc"/>
</dbReference>
<organism evidence="1 2">
    <name type="scientific">Dendrobium catenatum</name>
    <dbReference type="NCBI Taxonomy" id="906689"/>
    <lineage>
        <taxon>Eukaryota</taxon>
        <taxon>Viridiplantae</taxon>
        <taxon>Streptophyta</taxon>
        <taxon>Embryophyta</taxon>
        <taxon>Tracheophyta</taxon>
        <taxon>Spermatophyta</taxon>
        <taxon>Magnoliopsida</taxon>
        <taxon>Liliopsida</taxon>
        <taxon>Asparagales</taxon>
        <taxon>Orchidaceae</taxon>
        <taxon>Epidendroideae</taxon>
        <taxon>Malaxideae</taxon>
        <taxon>Dendrobiinae</taxon>
        <taxon>Dendrobium</taxon>
    </lineage>
</organism>
<proteinExistence type="predicted"/>
<dbReference type="PANTHER" id="PTHR46890">
    <property type="entry name" value="NON-LTR RETROLELEMENT REVERSE TRANSCRIPTASE-LIKE PROTEIN-RELATED"/>
    <property type="match status" value="1"/>
</dbReference>
<protein>
    <recommendedName>
        <fullName evidence="3">Reverse transcriptase domain-containing protein</fullName>
    </recommendedName>
</protein>
<sequence length="67" mass="7511">MCKDWKDIVVVLIPKTSNPSIPSAYRPINLCNSIYKIVAKVLLNRMLGVIPRIISKEQSAFLRGGQI</sequence>
<dbReference type="AlphaFoldDB" id="A0A2I0X4G9"/>
<evidence type="ECO:0000313" key="2">
    <source>
        <dbReference type="Proteomes" id="UP000233837"/>
    </source>
</evidence>